<dbReference type="EMBL" id="JBHSFQ010000028">
    <property type="protein sequence ID" value="MFC4564781.1"/>
    <property type="molecule type" value="Genomic_DNA"/>
</dbReference>
<evidence type="ECO:0000313" key="4">
    <source>
        <dbReference type="EMBL" id="MFC4564781.1"/>
    </source>
</evidence>
<evidence type="ECO:0000256" key="2">
    <source>
        <dbReference type="ARBA" id="ARBA00023315"/>
    </source>
</evidence>
<evidence type="ECO:0000259" key="3">
    <source>
        <dbReference type="PROSITE" id="PS51186"/>
    </source>
</evidence>
<feature type="domain" description="N-acetyltransferase" evidence="3">
    <location>
        <begin position="1"/>
        <end position="160"/>
    </location>
</feature>
<dbReference type="EC" id="2.3.-.-" evidence="4"/>
<comment type="caution">
    <text evidence="4">The sequence shown here is derived from an EMBL/GenBank/DDBJ whole genome shotgun (WGS) entry which is preliminary data.</text>
</comment>
<evidence type="ECO:0000256" key="1">
    <source>
        <dbReference type="ARBA" id="ARBA00022679"/>
    </source>
</evidence>
<dbReference type="Proteomes" id="UP001595923">
    <property type="component" value="Unassembled WGS sequence"/>
</dbReference>
<proteinExistence type="predicted"/>
<gene>
    <name evidence="4" type="ORF">ACFO4E_23220</name>
</gene>
<sequence length="179" mass="18050">MLIRRETPDDIPAIRAVTAAAFAGAEHSAPPAEPGGDPGEATLVGRLRADPGWIPELSLVAVESGGGVVGHVVCTRGAVGDLPALGLGPVSVDPGHQGAGVGSALMHAVLGAADALGEPLVALLGEPAFYARFGFRPAADHGVVAPDASWGAYFQVRTLTAHTDAMAGTFRYAAPFGRI</sequence>
<dbReference type="Gene3D" id="3.40.630.30">
    <property type="match status" value="1"/>
</dbReference>
<dbReference type="PROSITE" id="PS51186">
    <property type="entry name" value="GNAT"/>
    <property type="match status" value="1"/>
</dbReference>
<dbReference type="InterPro" id="IPR016181">
    <property type="entry name" value="Acyl_CoA_acyltransferase"/>
</dbReference>
<dbReference type="Pfam" id="PF13508">
    <property type="entry name" value="Acetyltransf_7"/>
    <property type="match status" value="1"/>
</dbReference>
<keyword evidence="1 4" id="KW-0808">Transferase</keyword>
<accession>A0ABV9E0V1</accession>
<dbReference type="PANTHER" id="PTHR43877">
    <property type="entry name" value="AMINOALKYLPHOSPHONATE N-ACETYLTRANSFERASE-RELATED-RELATED"/>
    <property type="match status" value="1"/>
</dbReference>
<dbReference type="InterPro" id="IPR050832">
    <property type="entry name" value="Bact_Acetyltransf"/>
</dbReference>
<dbReference type="RefSeq" id="WP_378578216.1">
    <property type="nucleotide sequence ID" value="NZ_JBHSFQ010000028.1"/>
</dbReference>
<organism evidence="4 5">
    <name type="scientific">Nocardiopsis mangrovi</name>
    <dbReference type="NCBI Taxonomy" id="1179818"/>
    <lineage>
        <taxon>Bacteria</taxon>
        <taxon>Bacillati</taxon>
        <taxon>Actinomycetota</taxon>
        <taxon>Actinomycetes</taxon>
        <taxon>Streptosporangiales</taxon>
        <taxon>Nocardiopsidaceae</taxon>
        <taxon>Nocardiopsis</taxon>
    </lineage>
</organism>
<dbReference type="SUPFAM" id="SSF55729">
    <property type="entry name" value="Acyl-CoA N-acyltransferases (Nat)"/>
    <property type="match status" value="1"/>
</dbReference>
<dbReference type="GO" id="GO:0016746">
    <property type="term" value="F:acyltransferase activity"/>
    <property type="evidence" value="ECO:0007669"/>
    <property type="project" value="UniProtKB-KW"/>
</dbReference>
<evidence type="ECO:0000313" key="5">
    <source>
        <dbReference type="Proteomes" id="UP001595923"/>
    </source>
</evidence>
<keyword evidence="5" id="KW-1185">Reference proteome</keyword>
<dbReference type="CDD" id="cd04301">
    <property type="entry name" value="NAT_SF"/>
    <property type="match status" value="1"/>
</dbReference>
<name>A0ABV9E0V1_9ACTN</name>
<reference evidence="5" key="1">
    <citation type="journal article" date="2019" name="Int. J. Syst. Evol. Microbiol.">
        <title>The Global Catalogue of Microorganisms (GCM) 10K type strain sequencing project: providing services to taxonomists for standard genome sequencing and annotation.</title>
        <authorList>
            <consortium name="The Broad Institute Genomics Platform"/>
            <consortium name="The Broad Institute Genome Sequencing Center for Infectious Disease"/>
            <person name="Wu L."/>
            <person name="Ma J."/>
        </authorList>
    </citation>
    <scope>NUCLEOTIDE SEQUENCE [LARGE SCALE GENOMIC DNA]</scope>
    <source>
        <strain evidence="5">XZYJ18</strain>
    </source>
</reference>
<keyword evidence="2 4" id="KW-0012">Acyltransferase</keyword>
<dbReference type="InterPro" id="IPR000182">
    <property type="entry name" value="GNAT_dom"/>
</dbReference>
<protein>
    <submittedName>
        <fullName evidence="4">GNAT family N-acetyltransferase</fullName>
        <ecNumber evidence="4">2.3.-.-</ecNumber>
    </submittedName>
</protein>